<keyword evidence="11" id="KW-1185">Reference proteome</keyword>
<evidence type="ECO:0000256" key="4">
    <source>
        <dbReference type="ARBA" id="ARBA00022679"/>
    </source>
</evidence>
<feature type="transmembrane region" description="Helical" evidence="8">
    <location>
        <begin position="256"/>
        <end position="276"/>
    </location>
</feature>
<evidence type="ECO:0000256" key="3">
    <source>
        <dbReference type="ARBA" id="ARBA00022676"/>
    </source>
</evidence>
<keyword evidence="7 8" id="KW-0472">Membrane</keyword>
<evidence type="ECO:0000313" key="11">
    <source>
        <dbReference type="Proteomes" id="UP000619238"/>
    </source>
</evidence>
<feature type="domain" description="Glycosyltransferase RgtA/B/C/D-like" evidence="9">
    <location>
        <begin position="71"/>
        <end position="217"/>
    </location>
</feature>
<organism evidence="10 11">
    <name type="scientific">Kordia aestuariivivens</name>
    <dbReference type="NCBI Taxonomy" id="2759037"/>
    <lineage>
        <taxon>Bacteria</taxon>
        <taxon>Pseudomonadati</taxon>
        <taxon>Bacteroidota</taxon>
        <taxon>Flavobacteriia</taxon>
        <taxon>Flavobacteriales</taxon>
        <taxon>Flavobacteriaceae</taxon>
        <taxon>Kordia</taxon>
    </lineage>
</organism>
<name>A0ABR7QG69_9FLAO</name>
<comment type="caution">
    <text evidence="10">The sequence shown here is derived from an EMBL/GenBank/DDBJ whole genome shotgun (WGS) entry which is preliminary data.</text>
</comment>
<keyword evidence="6 8" id="KW-1133">Transmembrane helix</keyword>
<sequence>MINFLKKHQDQLGLLLLWLVIIAIINPMGDFPLNDDWCYGKSVKTLLEDGYLKLYNWGEMTLVGHVYWGYFFTKVFGFSFTVLRFSTLVMGFATILGIYELCKLANVSRWMTLFGTILCMMNPIFLSLSFSFMTDIPFYCVTIWAFYFFAKAIKTDNWQPMYWAVFFCCWAFLIRQLAWVFPIVWLITVLLTKKRTVQHLAKAMAPLAILFVFSLVFSYIMESNDLLQERYNSKFNLMLDSIFHVDKVIIINSISYFFRCMAYLGFLLAPIHLIYFNRYKFKGYKISAIIWTLLVTAFLIKSRKVLPSLDNIWIDFGVGPTTLADHAGNFTTSPSPRAPELFWQIVTVIGVFSSVVLLFNIRTIIVSTFKKKAISPIVVLSFVFYVVYLTPFLIVGVYDRYLLPLFPIAIVFIGTNSQKVPQKIYQYFAFGFLGLLTWFSVAATHDYLSWNRVRWNALSELTDLGIPKNHINGGVEYVTWNFFSEEKEKWWESVTPIYKLVFKPNKDEQVIQEYRYSRWLPGDGVMYLVEDLELVE</sequence>
<keyword evidence="4" id="KW-0808">Transferase</keyword>
<evidence type="ECO:0000256" key="6">
    <source>
        <dbReference type="ARBA" id="ARBA00022989"/>
    </source>
</evidence>
<evidence type="ECO:0000256" key="2">
    <source>
        <dbReference type="ARBA" id="ARBA00022475"/>
    </source>
</evidence>
<evidence type="ECO:0000256" key="8">
    <source>
        <dbReference type="SAM" id="Phobius"/>
    </source>
</evidence>
<dbReference type="InterPro" id="IPR050297">
    <property type="entry name" value="LipidA_mod_glycosyltrf_83"/>
</dbReference>
<feature type="transmembrane region" description="Helical" evidence="8">
    <location>
        <begin position="283"/>
        <end position="300"/>
    </location>
</feature>
<keyword evidence="3" id="KW-0328">Glycosyltransferase</keyword>
<dbReference type="PANTHER" id="PTHR33908:SF11">
    <property type="entry name" value="MEMBRANE PROTEIN"/>
    <property type="match status" value="1"/>
</dbReference>
<feature type="transmembrane region" description="Helical" evidence="8">
    <location>
        <begin position="424"/>
        <end position="443"/>
    </location>
</feature>
<reference evidence="10 11" key="1">
    <citation type="submission" date="2020-07" db="EMBL/GenBank/DDBJ databases">
        <title>Description of Kordia aestuariivivens sp. nov., isolated from a tidal flat.</title>
        <authorList>
            <person name="Park S."/>
            <person name="Yoon J.-H."/>
        </authorList>
    </citation>
    <scope>NUCLEOTIDE SEQUENCE [LARGE SCALE GENOMIC DNA]</scope>
    <source>
        <strain evidence="10 11">YSTF-M3</strain>
    </source>
</reference>
<evidence type="ECO:0000259" key="9">
    <source>
        <dbReference type="Pfam" id="PF13231"/>
    </source>
</evidence>
<feature type="transmembrane region" description="Helical" evidence="8">
    <location>
        <begin position="12"/>
        <end position="29"/>
    </location>
</feature>
<keyword evidence="5 8" id="KW-0812">Transmembrane</keyword>
<evidence type="ECO:0000256" key="5">
    <source>
        <dbReference type="ARBA" id="ARBA00022692"/>
    </source>
</evidence>
<dbReference type="Pfam" id="PF13231">
    <property type="entry name" value="PMT_2"/>
    <property type="match status" value="1"/>
</dbReference>
<comment type="subcellular location">
    <subcellularLocation>
        <location evidence="1">Cell membrane</location>
        <topology evidence="1">Multi-pass membrane protein</topology>
    </subcellularLocation>
</comment>
<proteinExistence type="predicted"/>
<feature type="transmembrane region" description="Helical" evidence="8">
    <location>
        <begin position="123"/>
        <end position="149"/>
    </location>
</feature>
<dbReference type="InterPro" id="IPR038731">
    <property type="entry name" value="RgtA/B/C-like"/>
</dbReference>
<evidence type="ECO:0000313" key="10">
    <source>
        <dbReference type="EMBL" id="MBC8757580.1"/>
    </source>
</evidence>
<feature type="transmembrane region" description="Helical" evidence="8">
    <location>
        <begin position="203"/>
        <end position="221"/>
    </location>
</feature>
<dbReference type="PANTHER" id="PTHR33908">
    <property type="entry name" value="MANNOSYLTRANSFERASE YKCB-RELATED"/>
    <property type="match status" value="1"/>
</dbReference>
<dbReference type="EMBL" id="JACGWS010000022">
    <property type="protein sequence ID" value="MBC8757580.1"/>
    <property type="molecule type" value="Genomic_DNA"/>
</dbReference>
<feature type="transmembrane region" description="Helical" evidence="8">
    <location>
        <begin position="161"/>
        <end position="191"/>
    </location>
</feature>
<evidence type="ECO:0000256" key="1">
    <source>
        <dbReference type="ARBA" id="ARBA00004651"/>
    </source>
</evidence>
<feature type="transmembrane region" description="Helical" evidence="8">
    <location>
        <begin position="341"/>
        <end position="361"/>
    </location>
</feature>
<gene>
    <name evidence="10" type="ORF">H2O64_23130</name>
</gene>
<keyword evidence="2" id="KW-1003">Cell membrane</keyword>
<feature type="transmembrane region" description="Helical" evidence="8">
    <location>
        <begin position="373"/>
        <end position="395"/>
    </location>
</feature>
<dbReference type="Proteomes" id="UP000619238">
    <property type="component" value="Unassembled WGS sequence"/>
</dbReference>
<evidence type="ECO:0000256" key="7">
    <source>
        <dbReference type="ARBA" id="ARBA00023136"/>
    </source>
</evidence>
<protein>
    <submittedName>
        <fullName evidence="10">Glycosyltransferase family 39 protein</fullName>
    </submittedName>
</protein>
<feature type="transmembrane region" description="Helical" evidence="8">
    <location>
        <begin position="75"/>
        <end position="102"/>
    </location>
</feature>
<accession>A0ABR7QG69</accession>
<dbReference type="RefSeq" id="WP_187564621.1">
    <property type="nucleotide sequence ID" value="NZ_JACGWS010000022.1"/>
</dbReference>